<dbReference type="InterPro" id="IPR051130">
    <property type="entry name" value="Mito_struct-func_regulator"/>
</dbReference>
<keyword evidence="3" id="KW-1185">Reference proteome</keyword>
<dbReference type="PANTHER" id="PTHR43173:SF19">
    <property type="entry name" value="AARF DOMAIN-CONTAINING PROTEIN KINASE 1"/>
    <property type="match status" value="1"/>
</dbReference>
<dbReference type="InterPro" id="IPR004147">
    <property type="entry name" value="ABC1_dom"/>
</dbReference>
<evidence type="ECO:0000313" key="2">
    <source>
        <dbReference type="EMBL" id="MCE3215479.1"/>
    </source>
</evidence>
<feature type="domain" description="ABC1 atypical kinase-like" evidence="1">
    <location>
        <begin position="1"/>
        <end position="121"/>
    </location>
</feature>
<gene>
    <name evidence="2" type="ORF">HAX54_002553</name>
</gene>
<name>A0ABS8WRD4_DATST</name>
<evidence type="ECO:0000259" key="1">
    <source>
        <dbReference type="Pfam" id="PF03109"/>
    </source>
</evidence>
<dbReference type="EMBL" id="JACEIK010011132">
    <property type="protein sequence ID" value="MCE3215479.1"/>
    <property type="molecule type" value="Genomic_DNA"/>
</dbReference>
<dbReference type="Proteomes" id="UP000823775">
    <property type="component" value="Unassembled WGS sequence"/>
</dbReference>
<dbReference type="PANTHER" id="PTHR43173">
    <property type="entry name" value="ABC1 FAMILY PROTEIN"/>
    <property type="match status" value="1"/>
</dbReference>
<accession>A0ABS8WRD4</accession>
<comment type="caution">
    <text evidence="2">The sequence shown here is derived from an EMBL/GenBank/DDBJ whole genome shotgun (WGS) entry which is preliminary data.</text>
</comment>
<protein>
    <recommendedName>
        <fullName evidence="1">ABC1 atypical kinase-like domain-containing protein</fullName>
    </recommendedName>
</protein>
<organism evidence="2 3">
    <name type="scientific">Datura stramonium</name>
    <name type="common">Jimsonweed</name>
    <name type="synonym">Common thornapple</name>
    <dbReference type="NCBI Taxonomy" id="4076"/>
    <lineage>
        <taxon>Eukaryota</taxon>
        <taxon>Viridiplantae</taxon>
        <taxon>Streptophyta</taxon>
        <taxon>Embryophyta</taxon>
        <taxon>Tracheophyta</taxon>
        <taxon>Spermatophyta</taxon>
        <taxon>Magnoliopsida</taxon>
        <taxon>eudicotyledons</taxon>
        <taxon>Gunneridae</taxon>
        <taxon>Pentapetalae</taxon>
        <taxon>asterids</taxon>
        <taxon>lamiids</taxon>
        <taxon>Solanales</taxon>
        <taxon>Solanaceae</taxon>
        <taxon>Solanoideae</taxon>
        <taxon>Datureae</taxon>
        <taxon>Datura</taxon>
    </lineage>
</organism>
<proteinExistence type="predicted"/>
<sequence length="190" mass="21406">MEYMEAAQVNGLKHQRLGNSARRCCKVVMIKGSSAAYVVSETFAEMMFKHGFVHCDPHAANLLVCPLSRRNIFDDLSSLLKENLSCALDHGLYKELSYNTRINYAALWKALVYSDADGIKENCVKLGAGDDLYALFAGILTMRPWNKVIDPSVDHLVVKGTDSDRSELQMYASQYFPQITELRRLPGLFF</sequence>
<dbReference type="Pfam" id="PF03109">
    <property type="entry name" value="ABC1"/>
    <property type="match status" value="1"/>
</dbReference>
<evidence type="ECO:0000313" key="3">
    <source>
        <dbReference type="Proteomes" id="UP000823775"/>
    </source>
</evidence>
<reference evidence="2 3" key="1">
    <citation type="journal article" date="2021" name="BMC Genomics">
        <title>Datura genome reveals duplications of psychoactive alkaloid biosynthetic genes and high mutation rate following tissue culture.</title>
        <authorList>
            <person name="Rajewski A."/>
            <person name="Carter-House D."/>
            <person name="Stajich J."/>
            <person name="Litt A."/>
        </authorList>
    </citation>
    <scope>NUCLEOTIDE SEQUENCE [LARGE SCALE GENOMIC DNA]</scope>
    <source>
        <strain evidence="2">AR-01</strain>
    </source>
</reference>